<evidence type="ECO:0000256" key="2">
    <source>
        <dbReference type="ARBA" id="ARBA00007193"/>
    </source>
</evidence>
<feature type="transmembrane region" description="Helical" evidence="13">
    <location>
        <begin position="53"/>
        <end position="74"/>
    </location>
</feature>
<comment type="subcellular location">
    <subcellularLocation>
        <location evidence="1">Membrane</location>
        <topology evidence="1">Multi-pass membrane protein</topology>
    </subcellularLocation>
</comment>
<evidence type="ECO:0000256" key="3">
    <source>
        <dbReference type="ARBA" id="ARBA00022448"/>
    </source>
</evidence>
<name>A0A6A4WD84_AMPAM</name>
<protein>
    <submittedName>
        <fullName evidence="14">Uncharacterized protein</fullName>
    </submittedName>
</protein>
<keyword evidence="11 12" id="KW-0407">Ion channel</keyword>
<dbReference type="GO" id="GO:0005272">
    <property type="term" value="F:sodium channel activity"/>
    <property type="evidence" value="ECO:0007669"/>
    <property type="project" value="UniProtKB-KW"/>
</dbReference>
<evidence type="ECO:0000256" key="10">
    <source>
        <dbReference type="ARBA" id="ARBA00023201"/>
    </source>
</evidence>
<dbReference type="Gene3D" id="1.10.287.770">
    <property type="entry name" value="YojJ-like"/>
    <property type="match status" value="1"/>
</dbReference>
<dbReference type="Proteomes" id="UP000440578">
    <property type="component" value="Unassembled WGS sequence"/>
</dbReference>
<dbReference type="AlphaFoldDB" id="A0A6A4WD84"/>
<keyword evidence="8 12" id="KW-0406">Ion transport</keyword>
<evidence type="ECO:0000256" key="1">
    <source>
        <dbReference type="ARBA" id="ARBA00004141"/>
    </source>
</evidence>
<keyword evidence="7" id="KW-0915">Sodium</keyword>
<evidence type="ECO:0000256" key="11">
    <source>
        <dbReference type="ARBA" id="ARBA00023303"/>
    </source>
</evidence>
<evidence type="ECO:0000256" key="9">
    <source>
        <dbReference type="ARBA" id="ARBA00023136"/>
    </source>
</evidence>
<keyword evidence="10 12" id="KW-0739">Sodium transport</keyword>
<organism evidence="14 15">
    <name type="scientific">Amphibalanus amphitrite</name>
    <name type="common">Striped barnacle</name>
    <name type="synonym">Balanus amphitrite</name>
    <dbReference type="NCBI Taxonomy" id="1232801"/>
    <lineage>
        <taxon>Eukaryota</taxon>
        <taxon>Metazoa</taxon>
        <taxon>Ecdysozoa</taxon>
        <taxon>Arthropoda</taxon>
        <taxon>Crustacea</taxon>
        <taxon>Multicrustacea</taxon>
        <taxon>Cirripedia</taxon>
        <taxon>Thoracica</taxon>
        <taxon>Thoracicalcarea</taxon>
        <taxon>Balanomorpha</taxon>
        <taxon>Balanoidea</taxon>
        <taxon>Balanidae</taxon>
        <taxon>Amphibalaninae</taxon>
        <taxon>Amphibalanus</taxon>
    </lineage>
</organism>
<comment type="caution">
    <text evidence="14">The sequence shown here is derived from an EMBL/GenBank/DDBJ whole genome shotgun (WGS) entry which is preliminary data.</text>
</comment>
<keyword evidence="5 12" id="KW-0812">Transmembrane</keyword>
<evidence type="ECO:0000256" key="5">
    <source>
        <dbReference type="ARBA" id="ARBA00022692"/>
    </source>
</evidence>
<dbReference type="EMBL" id="VIIS01000828">
    <property type="protein sequence ID" value="KAF0304605.1"/>
    <property type="molecule type" value="Genomic_DNA"/>
</dbReference>
<gene>
    <name evidence="14" type="ORF">FJT64_023604</name>
</gene>
<keyword evidence="3 12" id="KW-0813">Transport</keyword>
<evidence type="ECO:0000256" key="8">
    <source>
        <dbReference type="ARBA" id="ARBA00023065"/>
    </source>
</evidence>
<keyword evidence="9 13" id="KW-0472">Membrane</keyword>
<evidence type="ECO:0000256" key="4">
    <source>
        <dbReference type="ARBA" id="ARBA00022461"/>
    </source>
</evidence>
<evidence type="ECO:0000313" key="15">
    <source>
        <dbReference type="Proteomes" id="UP000440578"/>
    </source>
</evidence>
<sequence length="123" mass="13926">MQYSMPWVQGDRVSYAPQSDVRDSTIQRMEVAFSVSRLRRTMFTVIAFGMEDLLAYMGGYLGLLMGSSILSMLLEGNTMIRRLMAKWFGRNVSKPTAENDMHNGSEVFGYPTDTTVDFLTSED</sequence>
<dbReference type="InterPro" id="IPR001873">
    <property type="entry name" value="ENaC"/>
</dbReference>
<keyword evidence="6 13" id="KW-1133">Transmembrane helix</keyword>
<reference evidence="14 15" key="1">
    <citation type="submission" date="2019-07" db="EMBL/GenBank/DDBJ databases">
        <title>Draft genome assembly of a fouling barnacle, Amphibalanus amphitrite (Darwin, 1854): The first reference genome for Thecostraca.</title>
        <authorList>
            <person name="Kim W."/>
        </authorList>
    </citation>
    <scope>NUCLEOTIDE SEQUENCE [LARGE SCALE GENOMIC DNA]</scope>
    <source>
        <strain evidence="14">SNU_AA5</strain>
        <tissue evidence="14">Soma without cirri and trophi</tissue>
    </source>
</reference>
<accession>A0A6A4WD84</accession>
<proteinExistence type="inferred from homology"/>
<evidence type="ECO:0000313" key="14">
    <source>
        <dbReference type="EMBL" id="KAF0304605.1"/>
    </source>
</evidence>
<keyword evidence="4 12" id="KW-0894">Sodium channel</keyword>
<evidence type="ECO:0000256" key="12">
    <source>
        <dbReference type="RuleBase" id="RU000679"/>
    </source>
</evidence>
<dbReference type="Pfam" id="PF00858">
    <property type="entry name" value="ASC"/>
    <property type="match status" value="1"/>
</dbReference>
<dbReference type="GO" id="GO:0016020">
    <property type="term" value="C:membrane"/>
    <property type="evidence" value="ECO:0007669"/>
    <property type="project" value="UniProtKB-SubCell"/>
</dbReference>
<evidence type="ECO:0000256" key="6">
    <source>
        <dbReference type="ARBA" id="ARBA00022989"/>
    </source>
</evidence>
<comment type="similarity">
    <text evidence="2 12">Belongs to the amiloride-sensitive sodium channel (TC 1.A.6) family.</text>
</comment>
<keyword evidence="15" id="KW-1185">Reference proteome</keyword>
<evidence type="ECO:0000256" key="13">
    <source>
        <dbReference type="SAM" id="Phobius"/>
    </source>
</evidence>
<evidence type="ECO:0000256" key="7">
    <source>
        <dbReference type="ARBA" id="ARBA00023053"/>
    </source>
</evidence>